<organism evidence="1 2">
    <name type="scientific">Thauera terpenica 58Eu</name>
    <dbReference type="NCBI Taxonomy" id="1348657"/>
    <lineage>
        <taxon>Bacteria</taxon>
        <taxon>Pseudomonadati</taxon>
        <taxon>Pseudomonadota</taxon>
        <taxon>Betaproteobacteria</taxon>
        <taxon>Rhodocyclales</taxon>
        <taxon>Zoogloeaceae</taxon>
        <taxon>Thauera</taxon>
    </lineage>
</organism>
<evidence type="ECO:0000313" key="2">
    <source>
        <dbReference type="Proteomes" id="UP000015455"/>
    </source>
</evidence>
<dbReference type="Proteomes" id="UP000015455">
    <property type="component" value="Unassembled WGS sequence"/>
</dbReference>
<dbReference type="eggNOG" id="COG2320">
    <property type="taxonomic scope" value="Bacteria"/>
</dbReference>
<protein>
    <recommendedName>
        <fullName evidence="3">DNA-binding protein</fullName>
    </recommendedName>
</protein>
<accession>S9ZFS8</accession>
<evidence type="ECO:0000313" key="1">
    <source>
        <dbReference type="EMBL" id="EPZ16175.1"/>
    </source>
</evidence>
<name>S9ZFS8_9RHOO</name>
<dbReference type="AlphaFoldDB" id="S9ZFS8"/>
<reference evidence="1 2" key="1">
    <citation type="submission" date="2013-06" db="EMBL/GenBank/DDBJ databases">
        <title>Draft genome sequence of Thauera terpenica.</title>
        <authorList>
            <person name="Liu B."/>
            <person name="Frostegard A.H."/>
            <person name="Shapleigh J.P."/>
        </authorList>
    </citation>
    <scope>NUCLEOTIDE SEQUENCE [LARGE SCALE GENOMIC DNA]</scope>
    <source>
        <strain evidence="1 2">58Eu</strain>
    </source>
</reference>
<dbReference type="Gene3D" id="1.10.260.40">
    <property type="entry name" value="lambda repressor-like DNA-binding domains"/>
    <property type="match status" value="1"/>
</dbReference>
<proteinExistence type="predicted"/>
<evidence type="ECO:0008006" key="3">
    <source>
        <dbReference type="Google" id="ProtNLM"/>
    </source>
</evidence>
<sequence length="120" mass="13923">MQLAGYDPKPAVLEREFNLRWHGKPMTLHGVRRWLLGEAIPGQDKIVTLAEWLGVSPQSLRYGGEAERRVEERTSWWDEVFRSQERDVVAAYLELPQEQRQALRKIILALADRKEEEVGA</sequence>
<dbReference type="InterPro" id="IPR010982">
    <property type="entry name" value="Lambda_DNA-bd_dom_sf"/>
</dbReference>
<comment type="caution">
    <text evidence="1">The sequence shown here is derived from an EMBL/GenBank/DDBJ whole genome shotgun (WGS) entry which is preliminary data.</text>
</comment>
<dbReference type="GO" id="GO:0003677">
    <property type="term" value="F:DNA binding"/>
    <property type="evidence" value="ECO:0007669"/>
    <property type="project" value="InterPro"/>
</dbReference>
<dbReference type="STRING" id="1348657.M622_03075"/>
<dbReference type="EMBL" id="ATJV01000048">
    <property type="protein sequence ID" value="EPZ16175.1"/>
    <property type="molecule type" value="Genomic_DNA"/>
</dbReference>
<gene>
    <name evidence="1" type="ORF">M622_03075</name>
</gene>
<keyword evidence="2" id="KW-1185">Reference proteome</keyword>